<proteinExistence type="predicted"/>
<sequence>MPGLPLGELLRLPSLSRARPLAGDLGRLVTWVHVVDVPEPAPWVREGQLVLSTGYAWPREEGALRLFAQALARAGPAGVVLAVPQFFENFPRAALEVLAQEGVAVLELPWEVPFAQVVEEVLRRLLARQLEVQERVQVLHRALMASLLAREDLASFLARLSQLLGKEVRWAEAKEGGFAVPVPQGREPGGYLVLEGAVEDLDVQMLENAALVAGLILAHQRALAEQEARLGYAFLDALLEGRRQALTPERALAFGLDLGLRYRLGVALLPLDLPLSQRGFQERERALGEVRDLLRRKGAGAVVSASLNQVRFLLPERLDPEAFVRELARPWAFYFSRAHPAQELSTALAEVERFFCLPTPGVYVYEAHLVPRFLQGDLEARRELLALLASLRPQERAALLAWVRAGFRHQEAARALGVHLNTLRYRLRRVGERLGLSLGSPEDRFLLELAARVWSLEHKEP</sequence>
<reference evidence="4" key="1">
    <citation type="submission" date="2016-10" db="EMBL/GenBank/DDBJ databases">
        <authorList>
            <person name="Varghese N."/>
            <person name="Submissions S."/>
        </authorList>
    </citation>
    <scope>NUCLEOTIDE SEQUENCE [LARGE SCALE GENOMIC DNA]</scope>
    <source>
        <strain evidence="4">CGMCC 1.6992</strain>
    </source>
</reference>
<evidence type="ECO:0000259" key="1">
    <source>
        <dbReference type="Pfam" id="PF07905"/>
    </source>
</evidence>
<accession>A0A1G7F3M5</accession>
<dbReference type="SUPFAM" id="SSF88659">
    <property type="entry name" value="Sigma3 and sigma4 domains of RNA polymerase sigma factors"/>
    <property type="match status" value="1"/>
</dbReference>
<evidence type="ECO:0000259" key="2">
    <source>
        <dbReference type="Pfam" id="PF13556"/>
    </source>
</evidence>
<dbReference type="STRING" id="482827.SAMN04488243_10753"/>
<dbReference type="InterPro" id="IPR013324">
    <property type="entry name" value="RNA_pol_sigma_r3/r4-like"/>
</dbReference>
<feature type="domain" description="Purine catabolism PurC-like" evidence="1">
    <location>
        <begin position="8"/>
        <end position="125"/>
    </location>
</feature>
<dbReference type="Gene3D" id="1.10.10.2840">
    <property type="entry name" value="PucR C-terminal helix-turn-helix domain"/>
    <property type="match status" value="1"/>
</dbReference>
<dbReference type="Proteomes" id="UP000199446">
    <property type="component" value="Unassembled WGS sequence"/>
</dbReference>
<evidence type="ECO:0000313" key="4">
    <source>
        <dbReference type="Proteomes" id="UP000199446"/>
    </source>
</evidence>
<dbReference type="InterPro" id="IPR025736">
    <property type="entry name" value="PucR_C-HTH_dom"/>
</dbReference>
<dbReference type="EMBL" id="FNBC01000007">
    <property type="protein sequence ID" value="SDE70499.1"/>
    <property type="molecule type" value="Genomic_DNA"/>
</dbReference>
<organism evidence="3 4">
    <name type="scientific">Thermus arciformis</name>
    <dbReference type="NCBI Taxonomy" id="482827"/>
    <lineage>
        <taxon>Bacteria</taxon>
        <taxon>Thermotogati</taxon>
        <taxon>Deinococcota</taxon>
        <taxon>Deinococci</taxon>
        <taxon>Thermales</taxon>
        <taxon>Thermaceae</taxon>
        <taxon>Thermus</taxon>
    </lineage>
</organism>
<dbReference type="AlphaFoldDB" id="A0A1G7F3M5"/>
<keyword evidence="4" id="KW-1185">Reference proteome</keyword>
<dbReference type="RefSeq" id="WP_093006163.1">
    <property type="nucleotide sequence ID" value="NZ_FNBC01000007.1"/>
</dbReference>
<dbReference type="InterPro" id="IPR012914">
    <property type="entry name" value="PucR_dom"/>
</dbReference>
<dbReference type="OrthoDB" id="142218at2"/>
<evidence type="ECO:0000313" key="3">
    <source>
        <dbReference type="EMBL" id="SDE70499.1"/>
    </source>
</evidence>
<protein>
    <submittedName>
        <fullName evidence="3">Purine catabolism regulatory protein</fullName>
    </submittedName>
</protein>
<name>A0A1G7F3M5_9DEIN</name>
<dbReference type="PANTHER" id="PTHR33744:SF7">
    <property type="entry name" value="PUCR FAMILY TRANSCRIPTIONAL REGULATOR"/>
    <property type="match status" value="1"/>
</dbReference>
<gene>
    <name evidence="3" type="ORF">SAMN04488243_10753</name>
</gene>
<feature type="domain" description="PucR C-terminal helix-turn-helix" evidence="2">
    <location>
        <begin position="398"/>
        <end position="452"/>
    </location>
</feature>
<dbReference type="PANTHER" id="PTHR33744">
    <property type="entry name" value="CARBOHYDRATE DIACID REGULATOR"/>
    <property type="match status" value="1"/>
</dbReference>
<dbReference type="Pfam" id="PF07905">
    <property type="entry name" value="PucR"/>
    <property type="match status" value="1"/>
</dbReference>
<dbReference type="InterPro" id="IPR051448">
    <property type="entry name" value="CdaR-like_regulators"/>
</dbReference>
<dbReference type="InterPro" id="IPR042070">
    <property type="entry name" value="PucR_C-HTH_sf"/>
</dbReference>
<dbReference type="Pfam" id="PF13556">
    <property type="entry name" value="HTH_30"/>
    <property type="match status" value="1"/>
</dbReference>